<evidence type="ECO:0000313" key="6">
    <source>
        <dbReference type="EMBL" id="GLX69650.1"/>
    </source>
</evidence>
<keyword evidence="2 5" id="KW-0812">Transmembrane</keyword>
<comment type="caution">
    <text evidence="6">The sequence shown here is derived from an EMBL/GenBank/DDBJ whole genome shotgun (WGS) entry which is preliminary data.</text>
</comment>
<feature type="transmembrane region" description="Helical" evidence="5">
    <location>
        <begin position="121"/>
        <end position="144"/>
    </location>
</feature>
<keyword evidence="4 5" id="KW-0472">Membrane</keyword>
<dbReference type="EMBL" id="BSSQ01000015">
    <property type="protein sequence ID" value="GLX69650.1"/>
    <property type="molecule type" value="Genomic_DNA"/>
</dbReference>
<dbReference type="Pfam" id="PF02659">
    <property type="entry name" value="Mntp"/>
    <property type="match status" value="1"/>
</dbReference>
<dbReference type="Proteomes" id="UP001157114">
    <property type="component" value="Unassembled WGS sequence"/>
</dbReference>
<keyword evidence="7" id="KW-1185">Reference proteome</keyword>
<feature type="transmembrane region" description="Helical" evidence="5">
    <location>
        <begin position="150"/>
        <end position="170"/>
    </location>
</feature>
<name>A0ABQ6GHA2_9BACL</name>
<sequence>MHWFTIAIIGIASNIDNLGIGFSFGSRSTKVPFFSNLVIALLSIIATYTSMSAGLFVSHLISSSWGNIIGGFTIIVMGAIGLRSVKFITKSESESVQSEHPTKPDLLAAASDKDKDHNISWLEAITLGLALSVNCIATGLGAGASGVSPLYTAISVGLFSLLTVDIGIRFGNKLSRTWFGKYSDVFGCLLLILIGLYEVIH</sequence>
<evidence type="ECO:0000256" key="3">
    <source>
        <dbReference type="ARBA" id="ARBA00022989"/>
    </source>
</evidence>
<dbReference type="PANTHER" id="PTHR35529">
    <property type="entry name" value="MANGANESE EFFLUX PUMP MNTP-RELATED"/>
    <property type="match status" value="1"/>
</dbReference>
<dbReference type="InterPro" id="IPR003810">
    <property type="entry name" value="Mntp/YtaF"/>
</dbReference>
<protein>
    <submittedName>
        <fullName evidence="6">Sporulation membrane protein YtaF</fullName>
    </submittedName>
</protein>
<evidence type="ECO:0000256" key="2">
    <source>
        <dbReference type="ARBA" id="ARBA00022692"/>
    </source>
</evidence>
<gene>
    <name evidence="6" type="ORF">MU1_39950</name>
</gene>
<evidence type="ECO:0000256" key="5">
    <source>
        <dbReference type="SAM" id="Phobius"/>
    </source>
</evidence>
<organism evidence="6 7">
    <name type="scientific">Paenibacillus glycanilyticus</name>
    <dbReference type="NCBI Taxonomy" id="126569"/>
    <lineage>
        <taxon>Bacteria</taxon>
        <taxon>Bacillati</taxon>
        <taxon>Bacillota</taxon>
        <taxon>Bacilli</taxon>
        <taxon>Bacillales</taxon>
        <taxon>Paenibacillaceae</taxon>
        <taxon>Paenibacillus</taxon>
    </lineage>
</organism>
<evidence type="ECO:0000313" key="7">
    <source>
        <dbReference type="Proteomes" id="UP001157114"/>
    </source>
</evidence>
<accession>A0ABQ6GHA2</accession>
<feature type="transmembrane region" description="Helical" evidence="5">
    <location>
        <begin position="64"/>
        <end position="82"/>
    </location>
</feature>
<evidence type="ECO:0000256" key="4">
    <source>
        <dbReference type="ARBA" id="ARBA00023136"/>
    </source>
</evidence>
<keyword evidence="3 5" id="KW-1133">Transmembrane helix</keyword>
<evidence type="ECO:0000256" key="1">
    <source>
        <dbReference type="ARBA" id="ARBA00022475"/>
    </source>
</evidence>
<keyword evidence="1" id="KW-1003">Cell membrane</keyword>
<feature type="transmembrane region" description="Helical" evidence="5">
    <location>
        <begin position="6"/>
        <end position="25"/>
    </location>
</feature>
<feature type="transmembrane region" description="Helical" evidence="5">
    <location>
        <begin position="182"/>
        <end position="200"/>
    </location>
</feature>
<dbReference type="PANTHER" id="PTHR35529:SF2">
    <property type="entry name" value="SPORULATION PROTEIN YTAF-RELATED"/>
    <property type="match status" value="1"/>
</dbReference>
<reference evidence="6 7" key="1">
    <citation type="submission" date="2023-03" db="EMBL/GenBank/DDBJ databases">
        <title>Draft genome sequence of the bacteria which degrade cell wall of Tricholomamatutake.</title>
        <authorList>
            <person name="Konishi Y."/>
            <person name="Fukuta Y."/>
            <person name="Shirasaka N."/>
        </authorList>
    </citation>
    <scope>NUCLEOTIDE SEQUENCE [LARGE SCALE GENOMIC DNA]</scope>
    <source>
        <strain evidence="7">mu1</strain>
    </source>
</reference>
<feature type="transmembrane region" description="Helical" evidence="5">
    <location>
        <begin position="37"/>
        <end position="58"/>
    </location>
</feature>
<proteinExistence type="predicted"/>
<dbReference type="RefSeq" id="WP_284240435.1">
    <property type="nucleotide sequence ID" value="NZ_BSSQ01000015.1"/>
</dbReference>